<sequence length="170" mass="20021">MKNTRAKNVEEFIWKNIITRYGIPKIIVSNNDPQLDATIIIEMCQRLGFEHRFALVCYPQYNCQVEVMNMTIFLGIKKNLLESGANWYEELHRVLWSYQTIYHFESVLPLTRGKEYHFGELYKRSQQRICCDRLYNSPFSLVYGAEAVLPLKVCLPNVRQICFAEDQNQG</sequence>
<name>A0AAV3R4X9_LITER</name>
<comment type="caution">
    <text evidence="2">The sequence shown here is derived from an EMBL/GenBank/DDBJ whole genome shotgun (WGS) entry which is preliminary data.</text>
</comment>
<dbReference type="Proteomes" id="UP001454036">
    <property type="component" value="Unassembled WGS sequence"/>
</dbReference>
<protein>
    <recommendedName>
        <fullName evidence="1">Integrase catalytic domain-containing protein</fullName>
    </recommendedName>
</protein>
<gene>
    <name evidence="2" type="ORF">LIER_24872</name>
</gene>
<dbReference type="InterPro" id="IPR036397">
    <property type="entry name" value="RNaseH_sf"/>
</dbReference>
<dbReference type="EMBL" id="BAABME010007335">
    <property type="protein sequence ID" value="GAA0170651.1"/>
    <property type="molecule type" value="Genomic_DNA"/>
</dbReference>
<dbReference type="GO" id="GO:0003676">
    <property type="term" value="F:nucleic acid binding"/>
    <property type="evidence" value="ECO:0007669"/>
    <property type="project" value="InterPro"/>
</dbReference>
<dbReference type="SUPFAM" id="SSF53098">
    <property type="entry name" value="Ribonuclease H-like"/>
    <property type="match status" value="1"/>
</dbReference>
<feature type="domain" description="Integrase catalytic" evidence="1">
    <location>
        <begin position="1"/>
        <end position="120"/>
    </location>
</feature>
<dbReference type="InterPro" id="IPR001584">
    <property type="entry name" value="Integrase_cat-core"/>
</dbReference>
<keyword evidence="3" id="KW-1185">Reference proteome</keyword>
<dbReference type="GO" id="GO:0015074">
    <property type="term" value="P:DNA integration"/>
    <property type="evidence" value="ECO:0007669"/>
    <property type="project" value="InterPro"/>
</dbReference>
<reference evidence="2 3" key="1">
    <citation type="submission" date="2024-01" db="EMBL/GenBank/DDBJ databases">
        <title>The complete chloroplast genome sequence of Lithospermum erythrorhizon: insights into the phylogenetic relationship among Boraginaceae species and the maternal lineages of purple gromwells.</title>
        <authorList>
            <person name="Okada T."/>
            <person name="Watanabe K."/>
        </authorList>
    </citation>
    <scope>NUCLEOTIDE SEQUENCE [LARGE SCALE GENOMIC DNA]</scope>
</reference>
<evidence type="ECO:0000313" key="3">
    <source>
        <dbReference type="Proteomes" id="UP001454036"/>
    </source>
</evidence>
<dbReference type="Gene3D" id="3.30.420.10">
    <property type="entry name" value="Ribonuclease H-like superfamily/Ribonuclease H"/>
    <property type="match status" value="1"/>
</dbReference>
<dbReference type="InterPro" id="IPR012337">
    <property type="entry name" value="RNaseH-like_sf"/>
</dbReference>
<accession>A0AAV3R4X9</accession>
<evidence type="ECO:0000259" key="1">
    <source>
        <dbReference type="PROSITE" id="PS50994"/>
    </source>
</evidence>
<dbReference type="AlphaFoldDB" id="A0AAV3R4X9"/>
<dbReference type="PROSITE" id="PS50994">
    <property type="entry name" value="INTEGRASE"/>
    <property type="match status" value="1"/>
</dbReference>
<evidence type="ECO:0000313" key="2">
    <source>
        <dbReference type="EMBL" id="GAA0170651.1"/>
    </source>
</evidence>
<organism evidence="2 3">
    <name type="scientific">Lithospermum erythrorhizon</name>
    <name type="common">Purple gromwell</name>
    <name type="synonym">Lithospermum officinale var. erythrorhizon</name>
    <dbReference type="NCBI Taxonomy" id="34254"/>
    <lineage>
        <taxon>Eukaryota</taxon>
        <taxon>Viridiplantae</taxon>
        <taxon>Streptophyta</taxon>
        <taxon>Embryophyta</taxon>
        <taxon>Tracheophyta</taxon>
        <taxon>Spermatophyta</taxon>
        <taxon>Magnoliopsida</taxon>
        <taxon>eudicotyledons</taxon>
        <taxon>Gunneridae</taxon>
        <taxon>Pentapetalae</taxon>
        <taxon>asterids</taxon>
        <taxon>lamiids</taxon>
        <taxon>Boraginales</taxon>
        <taxon>Boraginaceae</taxon>
        <taxon>Boraginoideae</taxon>
        <taxon>Lithospermeae</taxon>
        <taxon>Lithospermum</taxon>
    </lineage>
</organism>
<dbReference type="PANTHER" id="PTHR37984:SF5">
    <property type="entry name" value="PROTEIN NYNRIN-LIKE"/>
    <property type="match status" value="1"/>
</dbReference>
<proteinExistence type="predicted"/>
<dbReference type="PANTHER" id="PTHR37984">
    <property type="entry name" value="PROTEIN CBG26694"/>
    <property type="match status" value="1"/>
</dbReference>
<dbReference type="InterPro" id="IPR050951">
    <property type="entry name" value="Retrovirus_Pol_polyprotein"/>
</dbReference>